<gene>
    <name evidence="1" type="ORF">A5677_04275</name>
</gene>
<accession>A0A1B9CUD1</accession>
<comment type="caution">
    <text evidence="1">The sequence shown here is derived from an EMBL/GenBank/DDBJ whole genome shotgun (WGS) entry which is preliminary data.</text>
</comment>
<evidence type="ECO:0000313" key="2">
    <source>
        <dbReference type="Proteomes" id="UP000092683"/>
    </source>
</evidence>
<proteinExistence type="predicted"/>
<reference evidence="1 2" key="1">
    <citation type="submission" date="2016-06" db="EMBL/GenBank/DDBJ databases">
        <authorList>
            <person name="Kjaerup R.B."/>
            <person name="Dalgaard T.S."/>
            <person name="Juul-Madsen H.R."/>
        </authorList>
    </citation>
    <scope>NUCLEOTIDE SEQUENCE [LARGE SCALE GENOMIC DNA]</scope>
    <source>
        <strain evidence="1 2">E3012</strain>
    </source>
</reference>
<evidence type="ECO:0000313" key="1">
    <source>
        <dbReference type="EMBL" id="OCB46270.1"/>
    </source>
</evidence>
<name>A0A1B9CUD1_MYCMA</name>
<sequence>MHLELNVDVVGYRPGLTAEDQAIGAVFGSQHISTGHIHLARNQGRHAGAAMSFTTRVRHIDPGIEHRVDQGLIASPLQSMESTVQLNVYGRHLDVGAQRSALFFDICHAADPCHIGA</sequence>
<dbReference type="Proteomes" id="UP000092683">
    <property type="component" value="Unassembled WGS sequence"/>
</dbReference>
<dbReference type="EMBL" id="MBEE01000221">
    <property type="protein sequence ID" value="OCB46270.1"/>
    <property type="molecule type" value="Genomic_DNA"/>
</dbReference>
<protein>
    <submittedName>
        <fullName evidence="1">Uncharacterized protein</fullName>
    </submittedName>
</protein>
<organism evidence="1 2">
    <name type="scientific">Mycobacterium malmoense</name>
    <dbReference type="NCBI Taxonomy" id="1780"/>
    <lineage>
        <taxon>Bacteria</taxon>
        <taxon>Bacillati</taxon>
        <taxon>Actinomycetota</taxon>
        <taxon>Actinomycetes</taxon>
        <taxon>Mycobacteriales</taxon>
        <taxon>Mycobacteriaceae</taxon>
        <taxon>Mycobacterium</taxon>
    </lineage>
</organism>
<dbReference type="AlphaFoldDB" id="A0A1B9CUD1"/>